<dbReference type="Proteomes" id="UP000288725">
    <property type="component" value="Chromosome 2"/>
</dbReference>
<dbReference type="AlphaFoldDB" id="A0A444RU02"/>
<evidence type="ECO:0000256" key="1">
    <source>
        <dbReference type="SAM" id="SignalP"/>
    </source>
</evidence>
<organism evidence="2 3">
    <name type="scientific">Verticillium dahliae</name>
    <name type="common">Verticillium wilt</name>
    <dbReference type="NCBI Taxonomy" id="27337"/>
    <lineage>
        <taxon>Eukaryota</taxon>
        <taxon>Fungi</taxon>
        <taxon>Dikarya</taxon>
        <taxon>Ascomycota</taxon>
        <taxon>Pezizomycotina</taxon>
        <taxon>Sordariomycetes</taxon>
        <taxon>Hypocreomycetidae</taxon>
        <taxon>Glomerellales</taxon>
        <taxon>Plectosphaerellaceae</taxon>
        <taxon>Verticillium</taxon>
    </lineage>
</organism>
<name>A0A444RU02_VERDA</name>
<dbReference type="EMBL" id="RSDZ01000080">
    <property type="protein sequence ID" value="RXG44631.1"/>
    <property type="molecule type" value="Genomic_DNA"/>
</dbReference>
<protein>
    <recommendedName>
        <fullName evidence="4">Lysine-specific metallo-endopeptidase domain-containing protein</fullName>
    </recommendedName>
</protein>
<sequence length="376" mass="42626">MMHFKSLFNFLFLLLSFSTITHAFTYWLDRTCLAYPAGPGKTLSLRDGGVFDEVFQMGKRASERMDRMGITSTNVWDRDFARSYAYIFNDDKARSRGIERSWQWREKYGGDGKDTVYNVVFSTYNTPYPEESATAEAELTMADTMASIGNDWTETRVKLEADVRFFCDNGAHWTADPEGEGYGSFDNNMLSEINCNSPGMQGQLMAFETHDRISYTDPVDNGDVSLITIYDAAFERGRSYGNSDIRLPATIGEMRKLGRVKKGARIDHFEVLSCIILHELTHTWQYLHEDHSPDEDDSDASEAETGGWESVLFQDEDKGALNSDSYAFIGKVALLLDGASSEKKGYTLDRDYITNPEKLVKGKIRHYPDIKGTPRK</sequence>
<feature type="signal peptide" evidence="1">
    <location>
        <begin position="1"/>
        <end position="23"/>
    </location>
</feature>
<evidence type="ECO:0008006" key="4">
    <source>
        <dbReference type="Google" id="ProtNLM"/>
    </source>
</evidence>
<evidence type="ECO:0000313" key="2">
    <source>
        <dbReference type="EMBL" id="RXG44631.1"/>
    </source>
</evidence>
<feature type="chain" id="PRO_5019104355" description="Lysine-specific metallo-endopeptidase domain-containing protein" evidence="1">
    <location>
        <begin position="24"/>
        <end position="376"/>
    </location>
</feature>
<gene>
    <name evidence="2" type="ORF">VDGE_05398</name>
</gene>
<keyword evidence="1" id="KW-0732">Signal</keyword>
<proteinExistence type="predicted"/>
<evidence type="ECO:0000313" key="3">
    <source>
        <dbReference type="Proteomes" id="UP000288725"/>
    </source>
</evidence>
<comment type="caution">
    <text evidence="2">The sequence shown here is derived from an EMBL/GenBank/DDBJ whole genome shotgun (WGS) entry which is preliminary data.</text>
</comment>
<reference evidence="2 3" key="1">
    <citation type="submission" date="2018-12" db="EMBL/GenBank/DDBJ databases">
        <title>Genome of Verticillium dahliae isolate Getta Getta.</title>
        <authorList>
            <person name="Gardiner D.M."/>
        </authorList>
    </citation>
    <scope>NUCLEOTIDE SEQUENCE [LARGE SCALE GENOMIC DNA]</scope>
    <source>
        <strain evidence="2 3">Getta Getta</strain>
    </source>
</reference>
<accession>A0A444RU02</accession>